<evidence type="ECO:0000313" key="1">
    <source>
        <dbReference type="EMBL" id="KKL24425.1"/>
    </source>
</evidence>
<dbReference type="EMBL" id="LAZR01036599">
    <property type="protein sequence ID" value="KKL24425.1"/>
    <property type="molecule type" value="Genomic_DNA"/>
</dbReference>
<name>A0A0F9BR97_9ZZZZ</name>
<sequence>MSYEYVREYYGVPAEIGRRVEYRGRGGIIYKEGFNYVAINFDDMKPGKTLHIHPTDPSLEYLGMGVLRKMTRSQKRYQSYIDSDSDCSFAEFLGIYN</sequence>
<comment type="caution">
    <text evidence="1">The sequence shown here is derived from an EMBL/GenBank/DDBJ whole genome shotgun (WGS) entry which is preliminary data.</text>
</comment>
<proteinExistence type="predicted"/>
<gene>
    <name evidence="1" type="ORF">LCGC14_2415450</name>
</gene>
<accession>A0A0F9BR97</accession>
<reference evidence="1" key="1">
    <citation type="journal article" date="2015" name="Nature">
        <title>Complex archaea that bridge the gap between prokaryotes and eukaryotes.</title>
        <authorList>
            <person name="Spang A."/>
            <person name="Saw J.H."/>
            <person name="Jorgensen S.L."/>
            <person name="Zaremba-Niedzwiedzka K."/>
            <person name="Martijn J."/>
            <person name="Lind A.E."/>
            <person name="van Eijk R."/>
            <person name="Schleper C."/>
            <person name="Guy L."/>
            <person name="Ettema T.J."/>
        </authorList>
    </citation>
    <scope>NUCLEOTIDE SEQUENCE</scope>
</reference>
<dbReference type="AlphaFoldDB" id="A0A0F9BR97"/>
<protein>
    <submittedName>
        <fullName evidence="1">Uncharacterized protein</fullName>
    </submittedName>
</protein>
<organism evidence="1">
    <name type="scientific">marine sediment metagenome</name>
    <dbReference type="NCBI Taxonomy" id="412755"/>
    <lineage>
        <taxon>unclassified sequences</taxon>
        <taxon>metagenomes</taxon>
        <taxon>ecological metagenomes</taxon>
    </lineage>
</organism>